<comment type="caution">
    <text evidence="2">The sequence shown here is derived from an EMBL/GenBank/DDBJ whole genome shotgun (WGS) entry which is preliminary data.</text>
</comment>
<organism evidence="2">
    <name type="scientific">Caldiarchaeum subterraneum</name>
    <dbReference type="NCBI Taxonomy" id="311458"/>
    <lineage>
        <taxon>Archaea</taxon>
        <taxon>Nitrososphaerota</taxon>
        <taxon>Candidatus Caldarchaeales</taxon>
        <taxon>Candidatus Caldarchaeaceae</taxon>
        <taxon>Candidatus Caldarchaeum</taxon>
    </lineage>
</organism>
<dbReference type="InterPro" id="IPR011008">
    <property type="entry name" value="Dimeric_a/b-barrel"/>
</dbReference>
<accession>A0A7C5QIA3</accession>
<dbReference type="Gene3D" id="3.30.70.920">
    <property type="match status" value="1"/>
</dbReference>
<name>A0A7C5QIA3_CALS0</name>
<dbReference type="InterPro" id="IPR019887">
    <property type="entry name" value="Tscrpt_reg_AsnC/Lrp_C"/>
</dbReference>
<proteinExistence type="predicted"/>
<evidence type="ECO:0000313" key="2">
    <source>
        <dbReference type="EMBL" id="HHK67594.1"/>
    </source>
</evidence>
<dbReference type="Pfam" id="PF01037">
    <property type="entry name" value="AsnC_trans_reg"/>
    <property type="match status" value="1"/>
</dbReference>
<protein>
    <submittedName>
        <fullName evidence="2">Lrp/AsnC family transcriptional regulator</fullName>
    </submittedName>
</protein>
<dbReference type="AlphaFoldDB" id="A0A7C5QIA3"/>
<gene>
    <name evidence="2" type="ORF">ENM11_00345</name>
</gene>
<dbReference type="SUPFAM" id="SSF54909">
    <property type="entry name" value="Dimeric alpha+beta barrel"/>
    <property type="match status" value="1"/>
</dbReference>
<feature type="domain" description="Transcription regulator AsnC/Lrp ligand binding" evidence="1">
    <location>
        <begin position="6"/>
        <end position="75"/>
    </location>
</feature>
<dbReference type="EMBL" id="DRWN01000005">
    <property type="protein sequence ID" value="HHK67594.1"/>
    <property type="molecule type" value="Genomic_DNA"/>
</dbReference>
<reference evidence="2" key="1">
    <citation type="journal article" date="2020" name="mSystems">
        <title>Genome- and Community-Level Interaction Insights into Carbon Utilization and Element Cycling Functions of Hydrothermarchaeota in Hydrothermal Sediment.</title>
        <authorList>
            <person name="Zhou Z."/>
            <person name="Liu Y."/>
            <person name="Xu W."/>
            <person name="Pan J."/>
            <person name="Luo Z.H."/>
            <person name="Li M."/>
        </authorList>
    </citation>
    <scope>NUCLEOTIDE SEQUENCE [LARGE SCALE GENOMIC DNA]</scope>
    <source>
        <strain evidence="2">SpSt-1056</strain>
    </source>
</reference>
<evidence type="ECO:0000259" key="1">
    <source>
        <dbReference type="Pfam" id="PF01037"/>
    </source>
</evidence>
<sequence length="77" mass="8704">MPSAFVLINTEIGAEEEVVNELKKIAYIKEAYVVYGVYDIVAKVEADSMEKLKEIVSWSIRRLEKVRSTLTMLVVGP</sequence>